<dbReference type="RefSeq" id="WP_378969693.1">
    <property type="nucleotide sequence ID" value="NZ_JBHTBJ010000012.1"/>
</dbReference>
<accession>A0ABW2HT01</accession>
<gene>
    <name evidence="2" type="ORF">ACFQS1_18365</name>
</gene>
<keyword evidence="3" id="KW-1185">Reference proteome</keyword>
<sequence>MDHPDQVAGHVARAVLGDADTPERLAAGAWSTAYALTVAGRAMVLRVSRYGDDFAKDEAVGAAVRGTLPVPAITARGEAGGWAYAVSERLTGTPLDDLDGSALEAVLPDLFDVMDVIGRIEIGGRGYGIWDQSRTAPYRSWPEYLLAVEHETPRVPGWRAALAASDVGLEPFDRALATLRRLAPGLPDHRRMIHDDLLERNVLATGDRISGVLDWGRASFGDPLYDAAWLLYCWGWHPRWSAIDIEAAIGRRWNPDPATLRAYRLHIGLGSIAYCASRDRWDDVALNAGWLLALA</sequence>
<evidence type="ECO:0000313" key="2">
    <source>
        <dbReference type="EMBL" id="MFC7275961.1"/>
    </source>
</evidence>
<dbReference type="SUPFAM" id="SSF56112">
    <property type="entry name" value="Protein kinase-like (PK-like)"/>
    <property type="match status" value="1"/>
</dbReference>
<name>A0ABW2HT01_9ACTN</name>
<dbReference type="PANTHER" id="PTHR21310">
    <property type="entry name" value="AMINOGLYCOSIDE PHOSPHOTRANSFERASE-RELATED-RELATED"/>
    <property type="match status" value="1"/>
</dbReference>
<dbReference type="InterPro" id="IPR051678">
    <property type="entry name" value="AGP_Transferase"/>
</dbReference>
<proteinExistence type="predicted"/>
<dbReference type="Proteomes" id="UP001596548">
    <property type="component" value="Unassembled WGS sequence"/>
</dbReference>
<dbReference type="EMBL" id="JBHTBJ010000012">
    <property type="protein sequence ID" value="MFC7275961.1"/>
    <property type="molecule type" value="Genomic_DNA"/>
</dbReference>
<dbReference type="Gene3D" id="3.90.1200.10">
    <property type="match status" value="1"/>
</dbReference>
<feature type="domain" description="Aminoglycoside phosphotransferase" evidence="1">
    <location>
        <begin position="24"/>
        <end position="263"/>
    </location>
</feature>
<reference evidence="3" key="1">
    <citation type="journal article" date="2019" name="Int. J. Syst. Evol. Microbiol.">
        <title>The Global Catalogue of Microorganisms (GCM) 10K type strain sequencing project: providing services to taxonomists for standard genome sequencing and annotation.</title>
        <authorList>
            <consortium name="The Broad Institute Genomics Platform"/>
            <consortium name="The Broad Institute Genome Sequencing Center for Infectious Disease"/>
            <person name="Wu L."/>
            <person name="Ma J."/>
        </authorList>
    </citation>
    <scope>NUCLEOTIDE SEQUENCE [LARGE SCALE GENOMIC DNA]</scope>
    <source>
        <strain evidence="3">XZYJT-10</strain>
    </source>
</reference>
<evidence type="ECO:0000313" key="3">
    <source>
        <dbReference type="Proteomes" id="UP001596548"/>
    </source>
</evidence>
<dbReference type="Gene3D" id="3.30.200.150">
    <property type="match status" value="1"/>
</dbReference>
<dbReference type="Pfam" id="PF01636">
    <property type="entry name" value="APH"/>
    <property type="match status" value="1"/>
</dbReference>
<dbReference type="InterPro" id="IPR011009">
    <property type="entry name" value="Kinase-like_dom_sf"/>
</dbReference>
<organism evidence="2 3">
    <name type="scientific">Paractinoplanes rhizophilus</name>
    <dbReference type="NCBI Taxonomy" id="1416877"/>
    <lineage>
        <taxon>Bacteria</taxon>
        <taxon>Bacillati</taxon>
        <taxon>Actinomycetota</taxon>
        <taxon>Actinomycetes</taxon>
        <taxon>Micromonosporales</taxon>
        <taxon>Micromonosporaceae</taxon>
        <taxon>Paractinoplanes</taxon>
    </lineage>
</organism>
<protein>
    <submittedName>
        <fullName evidence="2">Phosphotransferase family protein</fullName>
    </submittedName>
</protein>
<comment type="caution">
    <text evidence="2">The sequence shown here is derived from an EMBL/GenBank/DDBJ whole genome shotgun (WGS) entry which is preliminary data.</text>
</comment>
<dbReference type="InterPro" id="IPR002575">
    <property type="entry name" value="Aminoglycoside_PTrfase"/>
</dbReference>
<evidence type="ECO:0000259" key="1">
    <source>
        <dbReference type="Pfam" id="PF01636"/>
    </source>
</evidence>